<evidence type="ECO:0000256" key="6">
    <source>
        <dbReference type="ARBA" id="ARBA00022763"/>
    </source>
</evidence>
<sequence length="548" mass="63002">MKIHVLSVKLKDKQREDICCQIEANGDQIVHSPQEADLVVTALKSIERITRHVPEELDCKIGHIDWVLKYGMAKESLDACCMEMPKAKKRRLEVQVEPASSEDEDKVSNLPRQIRSWDEIRALYSQRCQGPVKKSMIMSGYSRKKTASLSKEESYQTTTSQSSFEASNPRSSSFQFTTDDNTSDEDDQQYYLPLIYEDQEEGDKLTTFGRYACQRPCNWNPYNREIVALFEFLEHARELQGDMMNARSYRIAASAIKAYPRKIKSAAQVQKLRGIGKKTGRIIADYLRDGKVEDIEELKNDKDFQVLETFYHIHGVGAATAREWLSKGYRSLKDIQEKEGDRLCRDIRMGLKYYEDFRKKIPRATVESIAKTVNGILDKHFPGSIMTICGSYRRGKLESGDVDLVITHQDQAVSGSMLIKLLDILKQKEYVVDILSMGSNCQLREPDTPHKKPDQAHCVWRQSDDNVFRRVDLVVVPYDDYSISLLNWTGSSHFERSVRLYAKQVMSIKVSPHGFYSQTTGRKLAIASERHAFEMLGLRWLEPEERDC</sequence>
<dbReference type="CDD" id="cd00141">
    <property type="entry name" value="NT_POLXc"/>
    <property type="match status" value="1"/>
</dbReference>
<dbReference type="InterPro" id="IPR010996">
    <property type="entry name" value="HHH_MUS81"/>
</dbReference>
<dbReference type="Pfam" id="PF14716">
    <property type="entry name" value="HHH_8"/>
    <property type="match status" value="1"/>
</dbReference>
<evidence type="ECO:0000256" key="10">
    <source>
        <dbReference type="ARBA" id="ARBA00049244"/>
    </source>
</evidence>
<dbReference type="AlphaFoldDB" id="A0A077X0T8"/>
<dbReference type="GO" id="GO:0046872">
    <property type="term" value="F:metal ion binding"/>
    <property type="evidence" value="ECO:0007669"/>
    <property type="project" value="UniProtKB-UniRule"/>
</dbReference>
<evidence type="ECO:0000256" key="7">
    <source>
        <dbReference type="ARBA" id="ARBA00022932"/>
    </source>
</evidence>
<evidence type="ECO:0000256" key="1">
    <source>
        <dbReference type="ARBA" id="ARBA00004123"/>
    </source>
</evidence>
<evidence type="ECO:0000256" key="5">
    <source>
        <dbReference type="ARBA" id="ARBA00022723"/>
    </source>
</evidence>
<accession>A0A077X0T8</accession>
<proteinExistence type="inferred from homology"/>
<keyword evidence="6 11" id="KW-0227">DNA damage</keyword>
<evidence type="ECO:0000313" key="14">
    <source>
        <dbReference type="EMBL" id="CDS13094.1"/>
    </source>
</evidence>
<keyword evidence="7 11" id="KW-0239">DNA-directed DNA polymerase</keyword>
<protein>
    <recommendedName>
        <fullName evidence="11">DNA polymerase</fullName>
        <ecNumber evidence="11">2.7.7.7</ecNumber>
    </recommendedName>
</protein>
<evidence type="ECO:0000256" key="12">
    <source>
        <dbReference type="SAM" id="MobiDB-lite"/>
    </source>
</evidence>
<dbReference type="GO" id="GO:0003677">
    <property type="term" value="F:DNA binding"/>
    <property type="evidence" value="ECO:0007669"/>
    <property type="project" value="UniProtKB-UniRule"/>
</dbReference>
<dbReference type="GO" id="GO:0005634">
    <property type="term" value="C:nucleus"/>
    <property type="evidence" value="ECO:0007669"/>
    <property type="project" value="UniProtKB-SubCell"/>
</dbReference>
<feature type="region of interest" description="Disordered" evidence="12">
    <location>
        <begin position="148"/>
        <end position="187"/>
    </location>
</feature>
<dbReference type="Pfam" id="PF14791">
    <property type="entry name" value="DNA_pol_B_thumb"/>
    <property type="match status" value="1"/>
</dbReference>
<dbReference type="PANTHER" id="PTHR11276">
    <property type="entry name" value="DNA POLYMERASE TYPE-X FAMILY MEMBER"/>
    <property type="match status" value="1"/>
</dbReference>
<dbReference type="Pfam" id="PF14792">
    <property type="entry name" value="DNA_pol_B_palm"/>
    <property type="match status" value="1"/>
</dbReference>
<dbReference type="PRINTS" id="PR00869">
    <property type="entry name" value="DNAPOLX"/>
</dbReference>
<keyword evidence="8 11" id="KW-0234">DNA repair</keyword>
<dbReference type="InterPro" id="IPR037160">
    <property type="entry name" value="DNA_Pol_thumb_sf"/>
</dbReference>
<dbReference type="InterPro" id="IPR028207">
    <property type="entry name" value="DNA_pol_B_palm_palm"/>
</dbReference>
<dbReference type="EMBL" id="LK023368">
    <property type="protein sequence ID" value="CDS13094.1"/>
    <property type="molecule type" value="Genomic_DNA"/>
</dbReference>
<dbReference type="InterPro" id="IPR002054">
    <property type="entry name" value="DNA-dir_DNA_pol_X"/>
</dbReference>
<comment type="function">
    <text evidence="11">DNA polymerase that functions in several pathways of DNA repair. Involved in base excision repair (BER) responsible for repair of lesions that give rise to abasic (AP) sites in DNA. Also contributes to DNA double-strand break repair by non-homologous end joining and homologous recombination. Has both template-dependent and template-independent (terminal transferase) DNA polymerase activities. Has also a 5'-deoxyribose-5-phosphate lyase (dRP lyase) activity.</text>
</comment>
<feature type="compositionally biased region" description="Polar residues" evidence="12">
    <location>
        <begin position="164"/>
        <end position="180"/>
    </location>
</feature>
<dbReference type="InterPro" id="IPR018944">
    <property type="entry name" value="DNA_pol_lambd_fingers_domain"/>
</dbReference>
<comment type="catalytic activity">
    <reaction evidence="10 11">
        <text>DNA(n) + a 2'-deoxyribonucleoside 5'-triphosphate = DNA(n+1) + diphosphate</text>
        <dbReference type="Rhea" id="RHEA:22508"/>
        <dbReference type="Rhea" id="RHEA-COMP:17339"/>
        <dbReference type="Rhea" id="RHEA-COMP:17340"/>
        <dbReference type="ChEBI" id="CHEBI:33019"/>
        <dbReference type="ChEBI" id="CHEBI:61560"/>
        <dbReference type="ChEBI" id="CHEBI:173112"/>
        <dbReference type="EC" id="2.7.7.7"/>
    </reaction>
</comment>
<organism evidence="14">
    <name type="scientific">Lichtheimia ramosa</name>
    <dbReference type="NCBI Taxonomy" id="688394"/>
    <lineage>
        <taxon>Eukaryota</taxon>
        <taxon>Fungi</taxon>
        <taxon>Fungi incertae sedis</taxon>
        <taxon>Mucoromycota</taxon>
        <taxon>Mucoromycotina</taxon>
        <taxon>Mucoromycetes</taxon>
        <taxon>Mucorales</taxon>
        <taxon>Lichtheimiaceae</taxon>
        <taxon>Lichtheimia</taxon>
    </lineage>
</organism>
<keyword evidence="3 11" id="KW-0808">Transferase</keyword>
<dbReference type="InterPro" id="IPR027421">
    <property type="entry name" value="DNA_pol_lamdba_lyase_dom_sf"/>
</dbReference>
<evidence type="ECO:0000259" key="13">
    <source>
        <dbReference type="SMART" id="SM00483"/>
    </source>
</evidence>
<dbReference type="EC" id="2.7.7.7" evidence="11"/>
<dbReference type="Gene3D" id="3.30.210.10">
    <property type="entry name" value="DNA polymerase, thumb domain"/>
    <property type="match status" value="1"/>
</dbReference>
<evidence type="ECO:0000256" key="9">
    <source>
        <dbReference type="ARBA" id="ARBA00023242"/>
    </source>
</evidence>
<dbReference type="InterPro" id="IPR029398">
    <property type="entry name" value="PolB_thumb"/>
</dbReference>
<evidence type="ECO:0000256" key="3">
    <source>
        <dbReference type="ARBA" id="ARBA00022679"/>
    </source>
</evidence>
<dbReference type="Gene3D" id="1.10.150.110">
    <property type="entry name" value="DNA polymerase beta, N-terminal domain-like"/>
    <property type="match status" value="1"/>
</dbReference>
<evidence type="ECO:0000256" key="2">
    <source>
        <dbReference type="ARBA" id="ARBA00008323"/>
    </source>
</evidence>
<evidence type="ECO:0000256" key="8">
    <source>
        <dbReference type="ARBA" id="ARBA00023204"/>
    </source>
</evidence>
<dbReference type="Gene3D" id="3.30.460.10">
    <property type="entry name" value="Beta Polymerase, domain 2"/>
    <property type="match status" value="1"/>
</dbReference>
<dbReference type="PANTHER" id="PTHR11276:SF29">
    <property type="entry name" value="DNA POLYMERASE TYPE-X FAMILY PROTEIN POL4"/>
    <property type="match status" value="1"/>
</dbReference>
<dbReference type="SMART" id="SM00483">
    <property type="entry name" value="POLXc"/>
    <property type="match status" value="1"/>
</dbReference>
<dbReference type="FunFam" id="1.10.150.20:FF:000010">
    <property type="entry name" value="DNA polymerase lambda"/>
    <property type="match status" value="1"/>
</dbReference>
<dbReference type="SUPFAM" id="SSF81585">
    <property type="entry name" value="PsbU/PolX domain-like"/>
    <property type="match status" value="1"/>
</dbReference>
<keyword evidence="5" id="KW-0479">Metal-binding</keyword>
<dbReference type="GO" id="GO:0003887">
    <property type="term" value="F:DNA-directed DNA polymerase activity"/>
    <property type="evidence" value="ECO:0007669"/>
    <property type="project" value="UniProtKB-UniRule"/>
</dbReference>
<evidence type="ECO:0000256" key="11">
    <source>
        <dbReference type="RuleBase" id="RU366014"/>
    </source>
</evidence>
<comment type="subcellular location">
    <subcellularLocation>
        <location evidence="1 11">Nucleus</location>
    </subcellularLocation>
</comment>
<dbReference type="InterPro" id="IPR022312">
    <property type="entry name" value="DNA_pol_X"/>
</dbReference>
<reference evidence="14" key="1">
    <citation type="journal article" date="2014" name="Genome Announc.">
        <title>De novo whole-genome sequence and genome annotation of Lichtheimia ramosa.</title>
        <authorList>
            <person name="Linde J."/>
            <person name="Schwartze V."/>
            <person name="Binder U."/>
            <person name="Lass-Florl C."/>
            <person name="Voigt K."/>
            <person name="Horn F."/>
        </authorList>
    </citation>
    <scope>NUCLEOTIDE SEQUENCE</scope>
    <source>
        <strain evidence="14">JMRC FSU:6197</strain>
    </source>
</reference>
<dbReference type="SUPFAM" id="SSF47802">
    <property type="entry name" value="DNA polymerase beta, N-terminal domain-like"/>
    <property type="match status" value="1"/>
</dbReference>
<keyword evidence="4 11" id="KW-0548">Nucleotidyltransferase</keyword>
<dbReference type="SUPFAM" id="SSF81301">
    <property type="entry name" value="Nucleotidyltransferase"/>
    <property type="match status" value="1"/>
</dbReference>
<dbReference type="Pfam" id="PF10391">
    <property type="entry name" value="DNA_pol_lambd_f"/>
    <property type="match status" value="1"/>
</dbReference>
<name>A0A077X0T8_9FUNG</name>
<dbReference type="Gene3D" id="1.10.150.20">
    <property type="entry name" value="5' to 3' exonuclease, C-terminal subdomain"/>
    <property type="match status" value="1"/>
</dbReference>
<dbReference type="InterPro" id="IPR002008">
    <property type="entry name" value="DNA_pol_X_beta-like"/>
</dbReference>
<dbReference type="PRINTS" id="PR00870">
    <property type="entry name" value="DNAPOLXBETA"/>
</dbReference>
<gene>
    <name evidence="14" type="ORF">LRAMOSA05278</name>
</gene>
<dbReference type="OrthoDB" id="205514at2759"/>
<dbReference type="InterPro" id="IPR043519">
    <property type="entry name" value="NT_sf"/>
</dbReference>
<keyword evidence="9 11" id="KW-0539">Nucleus</keyword>
<feature type="domain" description="DNA-directed DNA polymerase X" evidence="13">
    <location>
        <begin position="220"/>
        <end position="547"/>
    </location>
</feature>
<evidence type="ECO:0000256" key="4">
    <source>
        <dbReference type="ARBA" id="ARBA00022695"/>
    </source>
</evidence>
<comment type="similarity">
    <text evidence="2 11">Belongs to the DNA polymerase type-X family.</text>
</comment>
<dbReference type="GO" id="GO:0006303">
    <property type="term" value="P:double-strand break repair via nonhomologous end joining"/>
    <property type="evidence" value="ECO:0007669"/>
    <property type="project" value="TreeGrafter"/>
</dbReference>